<sequence>YNKNNRIVHWSEIKDADTKNICKRWLEYILNPRKSRKNFYSYILGLNDSKLIREEFNTNDEFNSKYNRFFRSAVLYALKTFFPGKGIIVKNIFHEEGQQQNNRYFQWHCIYKLEDIENVTFNCENIIFLPKDHKKDKRSNIIQLCDCILGVSTSIIHGIKKSNNSKYREELADTYFPLLKRLIEAPDNRNSRYAYYKRIMVGFFPKEK</sequence>
<dbReference type="AlphaFoldDB" id="X1QR52"/>
<feature type="non-terminal residue" evidence="1">
    <location>
        <position position="1"/>
    </location>
</feature>
<feature type="non-terminal residue" evidence="1">
    <location>
        <position position="208"/>
    </location>
</feature>
<evidence type="ECO:0000313" key="1">
    <source>
        <dbReference type="EMBL" id="GAI57281.1"/>
    </source>
</evidence>
<gene>
    <name evidence="1" type="ORF">S06H3_58803</name>
</gene>
<name>X1QR52_9ZZZZ</name>
<organism evidence="1">
    <name type="scientific">marine sediment metagenome</name>
    <dbReference type="NCBI Taxonomy" id="412755"/>
    <lineage>
        <taxon>unclassified sequences</taxon>
        <taxon>metagenomes</taxon>
        <taxon>ecological metagenomes</taxon>
    </lineage>
</organism>
<comment type="caution">
    <text evidence="1">The sequence shown here is derived from an EMBL/GenBank/DDBJ whole genome shotgun (WGS) entry which is preliminary data.</text>
</comment>
<proteinExistence type="predicted"/>
<accession>X1QR52</accession>
<dbReference type="EMBL" id="BARV01038111">
    <property type="protein sequence ID" value="GAI57281.1"/>
    <property type="molecule type" value="Genomic_DNA"/>
</dbReference>
<reference evidence="1" key="1">
    <citation type="journal article" date="2014" name="Front. Microbiol.">
        <title>High frequency of phylogenetically diverse reductive dehalogenase-homologous genes in deep subseafloor sedimentary metagenomes.</title>
        <authorList>
            <person name="Kawai M."/>
            <person name="Futagami T."/>
            <person name="Toyoda A."/>
            <person name="Takaki Y."/>
            <person name="Nishi S."/>
            <person name="Hori S."/>
            <person name="Arai W."/>
            <person name="Tsubouchi T."/>
            <person name="Morono Y."/>
            <person name="Uchiyama I."/>
            <person name="Ito T."/>
            <person name="Fujiyama A."/>
            <person name="Inagaki F."/>
            <person name="Takami H."/>
        </authorList>
    </citation>
    <scope>NUCLEOTIDE SEQUENCE</scope>
    <source>
        <strain evidence="1">Expedition CK06-06</strain>
    </source>
</reference>
<protein>
    <submittedName>
        <fullName evidence="1">Uncharacterized protein</fullName>
    </submittedName>
</protein>